<name>A0A9W6MPP6_9PROT</name>
<feature type="region of interest" description="Disordered" evidence="1">
    <location>
        <begin position="31"/>
        <end position="60"/>
    </location>
</feature>
<reference evidence="2" key="1">
    <citation type="journal article" date="2014" name="Int. J. Syst. Evol. Microbiol.">
        <title>Complete genome sequence of Corynebacterium casei LMG S-19264T (=DSM 44701T), isolated from a smear-ripened cheese.</title>
        <authorList>
            <consortium name="US DOE Joint Genome Institute (JGI-PGF)"/>
            <person name="Walter F."/>
            <person name="Albersmeier A."/>
            <person name="Kalinowski J."/>
            <person name="Ruckert C."/>
        </authorList>
    </citation>
    <scope>NUCLEOTIDE SEQUENCE</scope>
    <source>
        <strain evidence="2">VKM B-1513</strain>
    </source>
</reference>
<dbReference type="EMBL" id="BSFE01000008">
    <property type="protein sequence ID" value="GLK53144.1"/>
    <property type="molecule type" value="Genomic_DNA"/>
</dbReference>
<evidence type="ECO:0000256" key="1">
    <source>
        <dbReference type="SAM" id="MobiDB-lite"/>
    </source>
</evidence>
<gene>
    <name evidence="2" type="ORF">GCM10017621_26520</name>
</gene>
<protein>
    <submittedName>
        <fullName evidence="2">Uncharacterized protein</fullName>
    </submittedName>
</protein>
<proteinExistence type="predicted"/>
<evidence type="ECO:0000313" key="2">
    <source>
        <dbReference type="EMBL" id="GLK53144.1"/>
    </source>
</evidence>
<accession>A0A9W6MPP6</accession>
<sequence length="80" mass="8323">MPRLALEQGKAEPVFQQLDLIADRGLGHAKGFAGPGEIPQPGGGLEHADGVNGREGTSISHKRSLSKTLEIALVKAIVDA</sequence>
<organism evidence="2 3">
    <name type="scientific">Maricaulis virginensis</name>
    <dbReference type="NCBI Taxonomy" id="144022"/>
    <lineage>
        <taxon>Bacteria</taxon>
        <taxon>Pseudomonadati</taxon>
        <taxon>Pseudomonadota</taxon>
        <taxon>Alphaproteobacteria</taxon>
        <taxon>Maricaulales</taxon>
        <taxon>Maricaulaceae</taxon>
        <taxon>Maricaulis</taxon>
    </lineage>
</organism>
<reference evidence="2" key="2">
    <citation type="submission" date="2023-01" db="EMBL/GenBank/DDBJ databases">
        <authorList>
            <person name="Sun Q."/>
            <person name="Evtushenko L."/>
        </authorList>
    </citation>
    <scope>NUCLEOTIDE SEQUENCE</scope>
    <source>
        <strain evidence="2">VKM B-1513</strain>
    </source>
</reference>
<keyword evidence="3" id="KW-1185">Reference proteome</keyword>
<dbReference type="Proteomes" id="UP001143486">
    <property type="component" value="Unassembled WGS sequence"/>
</dbReference>
<comment type="caution">
    <text evidence="2">The sequence shown here is derived from an EMBL/GenBank/DDBJ whole genome shotgun (WGS) entry which is preliminary data.</text>
</comment>
<evidence type="ECO:0000313" key="3">
    <source>
        <dbReference type="Proteomes" id="UP001143486"/>
    </source>
</evidence>
<dbReference type="AlphaFoldDB" id="A0A9W6MPP6"/>